<dbReference type="PANTHER" id="PTHR45969:SF81">
    <property type="entry name" value="OS08G0157400 PROTEIN"/>
    <property type="match status" value="1"/>
</dbReference>
<keyword evidence="1" id="KW-0479">Metal-binding</keyword>
<keyword evidence="7" id="KW-1185">Reference proteome</keyword>
<dbReference type="AlphaFoldDB" id="A0AAQ3KBF8"/>
<evidence type="ECO:0000313" key="7">
    <source>
        <dbReference type="Proteomes" id="UP001327560"/>
    </source>
</evidence>
<evidence type="ECO:0000256" key="3">
    <source>
        <dbReference type="ARBA" id="ARBA00022833"/>
    </source>
</evidence>
<dbReference type="PROSITE" id="PS50089">
    <property type="entry name" value="ZF_RING_2"/>
    <property type="match status" value="1"/>
</dbReference>
<dbReference type="SMART" id="SM00184">
    <property type="entry name" value="RING"/>
    <property type="match status" value="1"/>
</dbReference>
<organism evidence="6 7">
    <name type="scientific">Canna indica</name>
    <name type="common">Indian-shot</name>
    <dbReference type="NCBI Taxonomy" id="4628"/>
    <lineage>
        <taxon>Eukaryota</taxon>
        <taxon>Viridiplantae</taxon>
        <taxon>Streptophyta</taxon>
        <taxon>Embryophyta</taxon>
        <taxon>Tracheophyta</taxon>
        <taxon>Spermatophyta</taxon>
        <taxon>Magnoliopsida</taxon>
        <taxon>Liliopsida</taxon>
        <taxon>Zingiberales</taxon>
        <taxon>Cannaceae</taxon>
        <taxon>Canna</taxon>
    </lineage>
</organism>
<dbReference type="GO" id="GO:0008270">
    <property type="term" value="F:zinc ion binding"/>
    <property type="evidence" value="ECO:0007669"/>
    <property type="project" value="UniProtKB-KW"/>
</dbReference>
<accession>A0AAQ3KBF8</accession>
<reference evidence="6 7" key="1">
    <citation type="submission" date="2023-10" db="EMBL/GenBank/DDBJ databases">
        <title>Chromosome-scale genome assembly provides insights into flower coloration mechanisms of Canna indica.</title>
        <authorList>
            <person name="Li C."/>
        </authorList>
    </citation>
    <scope>NUCLEOTIDE SEQUENCE [LARGE SCALE GENOMIC DNA]</scope>
    <source>
        <tissue evidence="6">Flower</tissue>
    </source>
</reference>
<evidence type="ECO:0000259" key="5">
    <source>
        <dbReference type="PROSITE" id="PS50089"/>
    </source>
</evidence>
<evidence type="ECO:0000256" key="4">
    <source>
        <dbReference type="PROSITE-ProRule" id="PRU00175"/>
    </source>
</evidence>
<dbReference type="PANTHER" id="PTHR45969">
    <property type="entry name" value="RING ZINC FINGER PROTEIN-RELATED"/>
    <property type="match status" value="1"/>
</dbReference>
<dbReference type="Proteomes" id="UP001327560">
    <property type="component" value="Chromosome 4"/>
</dbReference>
<name>A0AAQ3KBF8_9LILI</name>
<protein>
    <submittedName>
        <fullName evidence="6">E3 ubiquitin-protein ligase</fullName>
    </submittedName>
</protein>
<gene>
    <name evidence="6" type="ORF">Cni_G14181</name>
</gene>
<feature type="domain" description="RING-type" evidence="5">
    <location>
        <begin position="97"/>
        <end position="140"/>
    </location>
</feature>
<dbReference type="Gene3D" id="3.30.40.10">
    <property type="entry name" value="Zinc/RING finger domain, C3HC4 (zinc finger)"/>
    <property type="match status" value="1"/>
</dbReference>
<keyword evidence="2 4" id="KW-0863">Zinc-finger</keyword>
<evidence type="ECO:0000256" key="2">
    <source>
        <dbReference type="ARBA" id="ARBA00022771"/>
    </source>
</evidence>
<dbReference type="SUPFAM" id="SSF57850">
    <property type="entry name" value="RING/U-box"/>
    <property type="match status" value="1"/>
</dbReference>
<dbReference type="InterPro" id="IPR001841">
    <property type="entry name" value="Znf_RING"/>
</dbReference>
<sequence>MGFPSVCYTVILPRPLALVFHLLDCLKLALSMALLYLGLSSSSSSSSSYDDYFFVYPLPDHASSSVIVPPSAVKTRLPVVKFSTLPATSTTSAAATCAVCLGSLESRHEVRELGNCSHAFHKGCIDKWVDIGQLTCPLCRARLLPEEPKEEDAVGLT</sequence>
<proteinExistence type="predicted"/>
<dbReference type="Pfam" id="PF13639">
    <property type="entry name" value="zf-RING_2"/>
    <property type="match status" value="1"/>
</dbReference>
<dbReference type="InterPro" id="IPR013083">
    <property type="entry name" value="Znf_RING/FYVE/PHD"/>
</dbReference>
<evidence type="ECO:0000313" key="6">
    <source>
        <dbReference type="EMBL" id="WOL05452.1"/>
    </source>
</evidence>
<dbReference type="GO" id="GO:0016567">
    <property type="term" value="P:protein ubiquitination"/>
    <property type="evidence" value="ECO:0007669"/>
    <property type="project" value="TreeGrafter"/>
</dbReference>
<keyword evidence="3" id="KW-0862">Zinc</keyword>
<dbReference type="EMBL" id="CP136893">
    <property type="protein sequence ID" value="WOL05452.1"/>
    <property type="molecule type" value="Genomic_DNA"/>
</dbReference>
<dbReference type="GO" id="GO:0061630">
    <property type="term" value="F:ubiquitin protein ligase activity"/>
    <property type="evidence" value="ECO:0007669"/>
    <property type="project" value="TreeGrafter"/>
</dbReference>
<evidence type="ECO:0000256" key="1">
    <source>
        <dbReference type="ARBA" id="ARBA00022723"/>
    </source>
</evidence>